<dbReference type="PANTHER" id="PTHR43766:SF1">
    <property type="entry name" value="TRYPTOPHAN--TRNA LIGASE, MITOCHONDRIAL"/>
    <property type="match status" value="1"/>
</dbReference>
<dbReference type="Proteomes" id="UP000178946">
    <property type="component" value="Unassembled WGS sequence"/>
</dbReference>
<dbReference type="InterPro" id="IPR050203">
    <property type="entry name" value="Trp-tRNA_synthetase"/>
</dbReference>
<evidence type="ECO:0000313" key="11">
    <source>
        <dbReference type="Proteomes" id="UP000178946"/>
    </source>
</evidence>
<feature type="short sequence motif" description="'HIGH' region" evidence="8">
    <location>
        <begin position="11"/>
        <end position="19"/>
    </location>
</feature>
<dbReference type="CDD" id="cd00806">
    <property type="entry name" value="TrpRS_core"/>
    <property type="match status" value="1"/>
</dbReference>
<evidence type="ECO:0000313" key="10">
    <source>
        <dbReference type="EMBL" id="OGM90636.1"/>
    </source>
</evidence>
<evidence type="ECO:0000256" key="5">
    <source>
        <dbReference type="ARBA" id="ARBA00022917"/>
    </source>
</evidence>
<feature type="short sequence motif" description="'KMSKS' region" evidence="8">
    <location>
        <begin position="212"/>
        <end position="216"/>
    </location>
</feature>
<dbReference type="STRING" id="1802557.A3A20_00800"/>
<dbReference type="GO" id="GO:0004830">
    <property type="term" value="F:tryptophan-tRNA ligase activity"/>
    <property type="evidence" value="ECO:0007669"/>
    <property type="project" value="UniProtKB-UniRule"/>
</dbReference>
<feature type="binding site" evidence="8">
    <location>
        <position position="153"/>
    </location>
    <ligand>
        <name>L-tryptophan</name>
        <dbReference type="ChEBI" id="CHEBI:57912"/>
    </ligand>
</feature>
<dbReference type="InterPro" id="IPR002305">
    <property type="entry name" value="aa-tRNA-synth_Ic"/>
</dbReference>
<keyword evidence="4 8" id="KW-0067">ATP-binding</keyword>
<feature type="binding site" evidence="8">
    <location>
        <begin position="10"/>
        <end position="12"/>
    </location>
    <ligand>
        <name>ATP</name>
        <dbReference type="ChEBI" id="CHEBI:30616"/>
    </ligand>
</feature>
<dbReference type="SUPFAM" id="SSF52374">
    <property type="entry name" value="Nucleotidylyl transferase"/>
    <property type="match status" value="1"/>
</dbReference>
<evidence type="ECO:0000256" key="3">
    <source>
        <dbReference type="ARBA" id="ARBA00022741"/>
    </source>
</evidence>
<name>A0A1F8DQE2_9BACT</name>
<comment type="similarity">
    <text evidence="1 8 9">Belongs to the class-I aminoacyl-tRNA synthetase family.</text>
</comment>
<dbReference type="PRINTS" id="PR01039">
    <property type="entry name" value="TRNASYNTHTRP"/>
</dbReference>
<dbReference type="PROSITE" id="PS00178">
    <property type="entry name" value="AA_TRNA_LIGASE_I"/>
    <property type="match status" value="1"/>
</dbReference>
<dbReference type="HAMAP" id="MF_00140_B">
    <property type="entry name" value="Trp_tRNA_synth_B"/>
    <property type="match status" value="1"/>
</dbReference>
<feature type="binding site" evidence="8">
    <location>
        <begin position="165"/>
        <end position="167"/>
    </location>
    <ligand>
        <name>ATP</name>
        <dbReference type="ChEBI" id="CHEBI:30616"/>
    </ligand>
</feature>
<evidence type="ECO:0000256" key="1">
    <source>
        <dbReference type="ARBA" id="ARBA00005594"/>
    </source>
</evidence>
<dbReference type="AlphaFoldDB" id="A0A1F8DQE2"/>
<evidence type="ECO:0000256" key="8">
    <source>
        <dbReference type="HAMAP-Rule" id="MF_00140"/>
    </source>
</evidence>
<evidence type="ECO:0000256" key="7">
    <source>
        <dbReference type="ARBA" id="ARBA00049929"/>
    </source>
</evidence>
<dbReference type="GO" id="GO:0006436">
    <property type="term" value="P:tryptophanyl-tRNA aminoacylation"/>
    <property type="evidence" value="ECO:0007669"/>
    <property type="project" value="UniProtKB-UniRule"/>
</dbReference>
<accession>A0A1F8DQE2</accession>
<dbReference type="Pfam" id="PF00579">
    <property type="entry name" value="tRNA-synt_1b"/>
    <property type="match status" value="1"/>
</dbReference>
<keyword evidence="3 8" id="KW-0547">Nucleotide-binding</keyword>
<dbReference type="NCBIfam" id="TIGR00233">
    <property type="entry name" value="trpS"/>
    <property type="match status" value="1"/>
</dbReference>
<evidence type="ECO:0000256" key="6">
    <source>
        <dbReference type="ARBA" id="ARBA00023146"/>
    </source>
</evidence>
<dbReference type="EC" id="6.1.1.2" evidence="8"/>
<dbReference type="EMBL" id="MGIR01000010">
    <property type="protein sequence ID" value="OGM90636.1"/>
    <property type="molecule type" value="Genomic_DNA"/>
</dbReference>
<dbReference type="GO" id="GO:0005524">
    <property type="term" value="F:ATP binding"/>
    <property type="evidence" value="ECO:0007669"/>
    <property type="project" value="UniProtKB-UniRule"/>
</dbReference>
<comment type="function">
    <text evidence="8">Catalyzes the attachment of tryptophan to tRNA(Trp).</text>
</comment>
<dbReference type="InterPro" id="IPR001412">
    <property type="entry name" value="aa-tRNA-synth_I_CS"/>
</dbReference>
<keyword evidence="5 8" id="KW-0648">Protein biosynthesis</keyword>
<feature type="binding site" evidence="8">
    <location>
        <begin position="212"/>
        <end position="216"/>
    </location>
    <ligand>
        <name>ATP</name>
        <dbReference type="ChEBI" id="CHEBI:30616"/>
    </ligand>
</feature>
<keyword evidence="2 8" id="KW-0436">Ligase</keyword>
<protein>
    <recommendedName>
        <fullName evidence="8">Tryptophan--tRNA ligase</fullName>
        <ecNumber evidence="8">6.1.1.2</ecNumber>
    </recommendedName>
    <alternativeName>
        <fullName evidence="8">Tryptophanyl-tRNA synthetase</fullName>
        <shortName evidence="8">TrpRS</shortName>
    </alternativeName>
</protein>
<sequence length="344" mass="38744">MKPILISGIQPTGRLHLGNYLGALKNFVDLQNSGKYDCYFFVADLHALTENPEAKNLRANVINLTADFLAIGLNSKESILFQQSQIGQVQELKLILGPLTPISELIRMTAFKEKVLQRIEQKTGEKLTEEKIENIAEESNFGLVEYPILMAADILLYDAQFVPVGEDQLQHLEFARTLARKFNKKFGKTFVEPKALLTSTSRVMSLDNPQKKMSKSLPAGCLFIDDEPNTIKERIKRAVTDSGNEIKYDKKNKPAISNLLSIYSALSGESVTRLEKKFAGKNYSYFKTELAESINKHFKDFRVKKTALLKKPATLKKTFAAGSKKARLRAEKKIKEVKKKIGLI</sequence>
<dbReference type="InterPro" id="IPR002306">
    <property type="entry name" value="Trp-tRNA-ligase"/>
</dbReference>
<reference evidence="10 11" key="1">
    <citation type="journal article" date="2016" name="Nat. Commun.">
        <title>Thousands of microbial genomes shed light on interconnected biogeochemical processes in an aquifer system.</title>
        <authorList>
            <person name="Anantharaman K."/>
            <person name="Brown C.T."/>
            <person name="Hug L.A."/>
            <person name="Sharon I."/>
            <person name="Castelle C.J."/>
            <person name="Probst A.J."/>
            <person name="Thomas B.C."/>
            <person name="Singh A."/>
            <person name="Wilkins M.J."/>
            <person name="Karaoz U."/>
            <person name="Brodie E.L."/>
            <person name="Williams K.H."/>
            <person name="Hubbard S.S."/>
            <person name="Banfield J.F."/>
        </authorList>
    </citation>
    <scope>NUCLEOTIDE SEQUENCE [LARGE SCALE GENOMIC DNA]</scope>
</reference>
<dbReference type="Gene3D" id="3.40.50.620">
    <property type="entry name" value="HUPs"/>
    <property type="match status" value="1"/>
</dbReference>
<evidence type="ECO:0000256" key="4">
    <source>
        <dbReference type="ARBA" id="ARBA00022840"/>
    </source>
</evidence>
<keyword evidence="6 8" id="KW-0030">Aminoacyl-tRNA synthetase</keyword>
<comment type="subcellular location">
    <subcellularLocation>
        <location evidence="8">Cytoplasm</location>
    </subcellularLocation>
</comment>
<comment type="caution">
    <text evidence="10">The sequence shown here is derived from an EMBL/GenBank/DDBJ whole genome shotgun (WGS) entry which is preliminary data.</text>
</comment>
<dbReference type="InterPro" id="IPR014729">
    <property type="entry name" value="Rossmann-like_a/b/a_fold"/>
</dbReference>
<gene>
    <name evidence="8" type="primary">trpS</name>
    <name evidence="10" type="ORF">A3A20_00800</name>
</gene>
<dbReference type="Gene3D" id="1.10.240.10">
    <property type="entry name" value="Tyrosyl-Transfer RNA Synthetase"/>
    <property type="match status" value="1"/>
</dbReference>
<comment type="catalytic activity">
    <reaction evidence="7 8">
        <text>tRNA(Trp) + L-tryptophan + ATP = L-tryptophyl-tRNA(Trp) + AMP + diphosphate + H(+)</text>
        <dbReference type="Rhea" id="RHEA:24080"/>
        <dbReference type="Rhea" id="RHEA-COMP:9671"/>
        <dbReference type="Rhea" id="RHEA-COMP:9705"/>
        <dbReference type="ChEBI" id="CHEBI:15378"/>
        <dbReference type="ChEBI" id="CHEBI:30616"/>
        <dbReference type="ChEBI" id="CHEBI:33019"/>
        <dbReference type="ChEBI" id="CHEBI:57912"/>
        <dbReference type="ChEBI" id="CHEBI:78442"/>
        <dbReference type="ChEBI" id="CHEBI:78535"/>
        <dbReference type="ChEBI" id="CHEBI:456215"/>
        <dbReference type="EC" id="6.1.1.2"/>
    </reaction>
</comment>
<feature type="binding site" evidence="8">
    <location>
        <begin position="18"/>
        <end position="19"/>
    </location>
    <ligand>
        <name>ATP</name>
        <dbReference type="ChEBI" id="CHEBI:30616"/>
    </ligand>
</feature>
<feature type="binding site" evidence="8">
    <location>
        <position position="203"/>
    </location>
    <ligand>
        <name>ATP</name>
        <dbReference type="ChEBI" id="CHEBI:30616"/>
    </ligand>
</feature>
<organism evidence="10 11">
    <name type="scientific">Candidatus Wolfebacteria bacterium RIFCSPLOWO2_01_FULL_45_19</name>
    <dbReference type="NCBI Taxonomy" id="1802557"/>
    <lineage>
        <taxon>Bacteria</taxon>
        <taxon>Candidatus Wolfeibacteriota</taxon>
    </lineage>
</organism>
<comment type="subunit">
    <text evidence="8">Homodimer.</text>
</comment>
<proteinExistence type="inferred from homology"/>
<evidence type="ECO:0000256" key="2">
    <source>
        <dbReference type="ARBA" id="ARBA00022598"/>
    </source>
</evidence>
<keyword evidence="8" id="KW-0963">Cytoplasm</keyword>
<dbReference type="InterPro" id="IPR024109">
    <property type="entry name" value="Trp-tRNA-ligase_bac-type"/>
</dbReference>
<dbReference type="GO" id="GO:0005829">
    <property type="term" value="C:cytosol"/>
    <property type="evidence" value="ECO:0007669"/>
    <property type="project" value="TreeGrafter"/>
</dbReference>
<evidence type="ECO:0000256" key="9">
    <source>
        <dbReference type="RuleBase" id="RU363036"/>
    </source>
</evidence>
<dbReference type="PANTHER" id="PTHR43766">
    <property type="entry name" value="TRYPTOPHAN--TRNA LIGASE, MITOCHONDRIAL"/>
    <property type="match status" value="1"/>
</dbReference>